<dbReference type="PANTHER" id="PTHR43876">
    <property type="entry name" value="UBIQUINONE BIOSYNTHESIS MONOOXYGENASE COQ6, MITOCHONDRIAL"/>
    <property type="match status" value="1"/>
</dbReference>
<gene>
    <name evidence="10" type="ORF">ABR85_06765</name>
</gene>
<protein>
    <recommendedName>
        <fullName evidence="9">FAD-binding domain-containing protein</fullName>
    </recommendedName>
</protein>
<accession>A0A0R2T2T7</accession>
<evidence type="ECO:0000256" key="1">
    <source>
        <dbReference type="ARBA" id="ARBA00001974"/>
    </source>
</evidence>
<dbReference type="GO" id="GO:0008681">
    <property type="term" value="F:2-octaprenyl-6-methoxyphenol hydroxylase activity"/>
    <property type="evidence" value="ECO:0007669"/>
    <property type="project" value="InterPro"/>
</dbReference>
<evidence type="ECO:0000256" key="8">
    <source>
        <dbReference type="SAM" id="Phobius"/>
    </source>
</evidence>
<evidence type="ECO:0000256" key="5">
    <source>
        <dbReference type="ARBA" id="ARBA00022827"/>
    </source>
</evidence>
<feature type="domain" description="FAD-binding" evidence="9">
    <location>
        <begin position="9"/>
        <end position="366"/>
    </location>
</feature>
<dbReference type="PROSITE" id="PS51257">
    <property type="entry name" value="PROKAR_LIPOPROTEIN"/>
    <property type="match status" value="1"/>
</dbReference>
<dbReference type="InterPro" id="IPR002938">
    <property type="entry name" value="FAD-bd"/>
</dbReference>
<evidence type="ECO:0000313" key="11">
    <source>
        <dbReference type="Proteomes" id="UP000051242"/>
    </source>
</evidence>
<comment type="cofactor">
    <cofactor evidence="1">
        <name>FAD</name>
        <dbReference type="ChEBI" id="CHEBI:57692"/>
    </cofactor>
</comment>
<proteinExistence type="inferred from homology"/>
<dbReference type="PANTHER" id="PTHR43876:SF8">
    <property type="entry name" value="2-OCTAPRENYL-6-METHOXYPHENOL HYDROXYLASE"/>
    <property type="match status" value="1"/>
</dbReference>
<dbReference type="Gene3D" id="3.50.50.60">
    <property type="entry name" value="FAD/NAD(P)-binding domain"/>
    <property type="match status" value="2"/>
</dbReference>
<keyword evidence="8" id="KW-1133">Transmembrane helix</keyword>
<dbReference type="SUPFAM" id="SSF51905">
    <property type="entry name" value="FAD/NAD(P)-binding domain"/>
    <property type="match status" value="1"/>
</dbReference>
<keyword evidence="6" id="KW-0560">Oxidoreductase</keyword>
<dbReference type="EMBL" id="LICD01000244">
    <property type="protein sequence ID" value="KRO78970.1"/>
    <property type="molecule type" value="Genomic_DNA"/>
</dbReference>
<dbReference type="NCBIfam" id="TIGR01984">
    <property type="entry name" value="UbiH"/>
    <property type="match status" value="1"/>
</dbReference>
<dbReference type="InterPro" id="IPR010971">
    <property type="entry name" value="UbiH/COQ6"/>
</dbReference>
<evidence type="ECO:0000256" key="3">
    <source>
        <dbReference type="ARBA" id="ARBA00005349"/>
    </source>
</evidence>
<evidence type="ECO:0000256" key="7">
    <source>
        <dbReference type="ARBA" id="ARBA00023033"/>
    </source>
</evidence>
<dbReference type="PRINTS" id="PR00420">
    <property type="entry name" value="RNGMNOXGNASE"/>
</dbReference>
<keyword evidence="4" id="KW-0285">Flavoprotein</keyword>
<dbReference type="GO" id="GO:0071949">
    <property type="term" value="F:FAD binding"/>
    <property type="evidence" value="ECO:0007669"/>
    <property type="project" value="InterPro"/>
</dbReference>
<dbReference type="InterPro" id="IPR051205">
    <property type="entry name" value="UbiH/COQ6_monooxygenase"/>
</dbReference>
<dbReference type="InterPro" id="IPR011295">
    <property type="entry name" value="UbiH"/>
</dbReference>
<dbReference type="Pfam" id="PF01494">
    <property type="entry name" value="FAD_binding_3"/>
    <property type="match status" value="1"/>
</dbReference>
<keyword evidence="5" id="KW-0274">FAD</keyword>
<dbReference type="InterPro" id="IPR036188">
    <property type="entry name" value="FAD/NAD-bd_sf"/>
</dbReference>
<evidence type="ECO:0000256" key="4">
    <source>
        <dbReference type="ARBA" id="ARBA00022630"/>
    </source>
</evidence>
<dbReference type="GO" id="GO:0006744">
    <property type="term" value="P:ubiquinone biosynthetic process"/>
    <property type="evidence" value="ECO:0007669"/>
    <property type="project" value="UniProtKB-UniPathway"/>
</dbReference>
<dbReference type="AlphaFoldDB" id="A0A0R2T2T7"/>
<keyword evidence="8" id="KW-0812">Transmembrane</keyword>
<keyword evidence="7" id="KW-0503">Monooxygenase</keyword>
<feature type="transmembrane region" description="Helical" evidence="8">
    <location>
        <begin position="12"/>
        <end position="31"/>
    </location>
</feature>
<comment type="caution">
    <text evidence="10">The sequence shown here is derived from an EMBL/GenBank/DDBJ whole genome shotgun (WGS) entry which is preliminary data.</text>
</comment>
<sequence>MQREDLKQEYDIVIVGGGMVGTTLACALAAWGPTSALSVLIVDAQMPAHKSNKAGSNEREKASFDSRSTALSSSSKLILERFGLWPQLSAGVCPIKQIHVSDQGRFGATKLDSADFGVPALGYVVENAAFGAALNSTLAQLAHCAMLAPARVISATPSATGMDIELDSGQADASCDPSRVAAKLLVIAEGGGSSLCDQLGIMRSNEDYGQHALIANVGLSQSHKGVAFERFTNSGPLAMLPLLPVEGEPRASLVWTLGADESEYYAALDDAELLARLQEKFGGRLGRLKRIGSRALYPLSLRVAQEQIRPGLVLLGNVAHTLHPVAGQGMNLSLRDIEALVEALSDIQDEGVGSMATLQRYLAAREADQSLMISVTDGLTKLFSSDAQTKVWLRKAGLLSIDLIPALKKTFGARAMGFD</sequence>
<organism evidence="10 11">
    <name type="scientific">OM182 bacterium BACL3 MAG-120619-bin3</name>
    <dbReference type="NCBI Taxonomy" id="1655593"/>
    <lineage>
        <taxon>Bacteria</taxon>
        <taxon>Pseudomonadati</taxon>
        <taxon>Pseudomonadota</taxon>
        <taxon>Gammaproteobacteria</taxon>
        <taxon>OMG group</taxon>
        <taxon>OM182 clade</taxon>
    </lineage>
</organism>
<name>A0A0R2T2T7_9GAMM</name>
<comment type="similarity">
    <text evidence="3">Belongs to the UbiH/COQ6 family.</text>
</comment>
<evidence type="ECO:0000256" key="6">
    <source>
        <dbReference type="ARBA" id="ARBA00023002"/>
    </source>
</evidence>
<keyword evidence="8" id="KW-0472">Membrane</keyword>
<comment type="pathway">
    <text evidence="2">Cofactor biosynthesis; ubiquinone biosynthesis.</text>
</comment>
<dbReference type="UniPathway" id="UPA00232"/>
<evidence type="ECO:0000313" key="10">
    <source>
        <dbReference type="EMBL" id="KRO78970.1"/>
    </source>
</evidence>
<dbReference type="NCBIfam" id="TIGR01988">
    <property type="entry name" value="Ubi-OHases"/>
    <property type="match status" value="1"/>
</dbReference>
<evidence type="ECO:0000259" key="9">
    <source>
        <dbReference type="Pfam" id="PF01494"/>
    </source>
</evidence>
<evidence type="ECO:0000256" key="2">
    <source>
        <dbReference type="ARBA" id="ARBA00004749"/>
    </source>
</evidence>
<reference evidence="10 11" key="1">
    <citation type="submission" date="2015-10" db="EMBL/GenBank/DDBJ databases">
        <title>Metagenome-Assembled Genomes uncover a global brackish microbiome.</title>
        <authorList>
            <person name="Hugerth L.W."/>
            <person name="Larsson J."/>
            <person name="Alneberg J."/>
            <person name="Lindh M.V."/>
            <person name="Legrand C."/>
            <person name="Pinhassi J."/>
            <person name="Andersson A.F."/>
        </authorList>
    </citation>
    <scope>NUCLEOTIDE SEQUENCE [LARGE SCALE GENOMIC DNA]</scope>
    <source>
        <strain evidence="10">BACL22 MAG-120619-bin3</strain>
    </source>
</reference>
<dbReference type="NCBIfam" id="NF004356">
    <property type="entry name" value="PRK05732.1"/>
    <property type="match status" value="1"/>
</dbReference>
<dbReference type="Proteomes" id="UP000051242">
    <property type="component" value="Unassembled WGS sequence"/>
</dbReference>